<dbReference type="AlphaFoldDB" id="A0A5B7DG98"/>
<evidence type="ECO:0000313" key="2">
    <source>
        <dbReference type="Proteomes" id="UP000324222"/>
    </source>
</evidence>
<gene>
    <name evidence="1" type="ORF">E2C01_013134</name>
</gene>
<keyword evidence="2" id="KW-1185">Reference proteome</keyword>
<reference evidence="1 2" key="1">
    <citation type="submission" date="2019-05" db="EMBL/GenBank/DDBJ databases">
        <title>Another draft genome of Portunus trituberculatus and its Hox gene families provides insights of decapod evolution.</title>
        <authorList>
            <person name="Jeong J.-H."/>
            <person name="Song I."/>
            <person name="Kim S."/>
            <person name="Choi T."/>
            <person name="Kim D."/>
            <person name="Ryu S."/>
            <person name="Kim W."/>
        </authorList>
    </citation>
    <scope>NUCLEOTIDE SEQUENCE [LARGE SCALE GENOMIC DNA]</scope>
    <source>
        <tissue evidence="1">Muscle</tissue>
    </source>
</reference>
<comment type="caution">
    <text evidence="1">The sequence shown here is derived from an EMBL/GenBank/DDBJ whole genome shotgun (WGS) entry which is preliminary data.</text>
</comment>
<dbReference type="EMBL" id="VSRR010000846">
    <property type="protein sequence ID" value="MPC20199.1"/>
    <property type="molecule type" value="Genomic_DNA"/>
</dbReference>
<sequence length="84" mass="9628">MHHLTPASLWYCFFLKRRNPIRTSVILLIPTNTTSLASHHAKVVLPGMMCAREKPAEELPDPAECQQISHRAESDALLFRRHHC</sequence>
<name>A0A5B7DG98_PORTR</name>
<proteinExistence type="predicted"/>
<dbReference type="Proteomes" id="UP000324222">
    <property type="component" value="Unassembled WGS sequence"/>
</dbReference>
<accession>A0A5B7DG98</accession>
<evidence type="ECO:0000313" key="1">
    <source>
        <dbReference type="EMBL" id="MPC20199.1"/>
    </source>
</evidence>
<organism evidence="1 2">
    <name type="scientific">Portunus trituberculatus</name>
    <name type="common">Swimming crab</name>
    <name type="synonym">Neptunus trituberculatus</name>
    <dbReference type="NCBI Taxonomy" id="210409"/>
    <lineage>
        <taxon>Eukaryota</taxon>
        <taxon>Metazoa</taxon>
        <taxon>Ecdysozoa</taxon>
        <taxon>Arthropoda</taxon>
        <taxon>Crustacea</taxon>
        <taxon>Multicrustacea</taxon>
        <taxon>Malacostraca</taxon>
        <taxon>Eumalacostraca</taxon>
        <taxon>Eucarida</taxon>
        <taxon>Decapoda</taxon>
        <taxon>Pleocyemata</taxon>
        <taxon>Brachyura</taxon>
        <taxon>Eubrachyura</taxon>
        <taxon>Portunoidea</taxon>
        <taxon>Portunidae</taxon>
        <taxon>Portuninae</taxon>
        <taxon>Portunus</taxon>
    </lineage>
</organism>
<protein>
    <submittedName>
        <fullName evidence="1">Uncharacterized protein</fullName>
    </submittedName>
</protein>